<evidence type="ECO:0000313" key="7">
    <source>
        <dbReference type="EMBL" id="MBB4137536.1"/>
    </source>
</evidence>
<proteinExistence type="inferred from homology"/>
<dbReference type="InterPro" id="IPR045214">
    <property type="entry name" value="Surf1/Surf4"/>
</dbReference>
<evidence type="ECO:0000313" key="8">
    <source>
        <dbReference type="Proteomes" id="UP000551501"/>
    </source>
</evidence>
<dbReference type="Proteomes" id="UP000551501">
    <property type="component" value="Unassembled WGS sequence"/>
</dbReference>
<feature type="transmembrane region" description="Helical" evidence="6">
    <location>
        <begin position="218"/>
        <end position="236"/>
    </location>
</feature>
<feature type="transmembrane region" description="Helical" evidence="6">
    <location>
        <begin position="12"/>
        <end position="35"/>
    </location>
</feature>
<protein>
    <recommendedName>
        <fullName evidence="6">SURF1-like protein</fullName>
    </recommendedName>
</protein>
<sequence length="255" mass="27583">MNRLRTLTRPAWLLAAVATLGFTLACLLVLAPWQLGKNAAVHQRNETIADPTAPIPIEELRSPDASPLATDEWRMVTMTGRYLPDREIVLRRRSAQGRSAVEIVSPFQLPDGTTIMVNRGYLLRGADDPTDAPAPPTGDTTVVGRLRAPEDTGRFSLPRVDDDEVVAYALDPTRLGDAVGLRVPPMAVQLVADQPGVLGVVAPPEPDAGPYLSYGVQWIAFGVLAPLGLVYAALAYTRRKPDPRHRPTALTTKEG</sequence>
<reference evidence="7 8" key="1">
    <citation type="submission" date="2020-08" db="EMBL/GenBank/DDBJ databases">
        <title>Sequencing the genomes of 1000 actinobacteria strains.</title>
        <authorList>
            <person name="Klenk H.-P."/>
        </authorList>
    </citation>
    <scope>NUCLEOTIDE SEQUENCE [LARGE SCALE GENOMIC DNA]</scope>
    <source>
        <strain evidence="7 8">DSM 45298</strain>
    </source>
</reference>
<evidence type="ECO:0000256" key="3">
    <source>
        <dbReference type="ARBA" id="ARBA00022692"/>
    </source>
</evidence>
<evidence type="ECO:0000256" key="6">
    <source>
        <dbReference type="RuleBase" id="RU363076"/>
    </source>
</evidence>
<accession>A0A840F6M1</accession>
<dbReference type="CDD" id="cd06662">
    <property type="entry name" value="SURF1"/>
    <property type="match status" value="1"/>
</dbReference>
<dbReference type="AlphaFoldDB" id="A0A840F6M1"/>
<comment type="caution">
    <text evidence="7">The sequence shown here is derived from an EMBL/GenBank/DDBJ whole genome shotgun (WGS) entry which is preliminary data.</text>
</comment>
<dbReference type="Pfam" id="PF02104">
    <property type="entry name" value="SURF1"/>
    <property type="match status" value="1"/>
</dbReference>
<keyword evidence="6" id="KW-1003">Cell membrane</keyword>
<dbReference type="RefSeq" id="WP_183372387.1">
    <property type="nucleotide sequence ID" value="NZ_BAABHL010000130.1"/>
</dbReference>
<name>A0A840F6M1_9ACTN</name>
<keyword evidence="4 6" id="KW-1133">Transmembrane helix</keyword>
<dbReference type="PANTHER" id="PTHR23427:SF2">
    <property type="entry name" value="SURFEIT LOCUS PROTEIN 1"/>
    <property type="match status" value="1"/>
</dbReference>
<comment type="similarity">
    <text evidence="2 6">Belongs to the SURF1 family.</text>
</comment>
<comment type="subcellular location">
    <subcellularLocation>
        <location evidence="6">Cell membrane</location>
        <topology evidence="6">Multi-pass membrane protein</topology>
    </subcellularLocation>
    <subcellularLocation>
        <location evidence="1">Membrane</location>
    </subcellularLocation>
</comment>
<evidence type="ECO:0000256" key="1">
    <source>
        <dbReference type="ARBA" id="ARBA00004370"/>
    </source>
</evidence>
<dbReference type="InterPro" id="IPR002994">
    <property type="entry name" value="Surf1/Shy1"/>
</dbReference>
<keyword evidence="3 6" id="KW-0812">Transmembrane</keyword>
<evidence type="ECO:0000256" key="5">
    <source>
        <dbReference type="ARBA" id="ARBA00023136"/>
    </source>
</evidence>
<organism evidence="7 8">
    <name type="scientific">Gordonia humi</name>
    <dbReference type="NCBI Taxonomy" id="686429"/>
    <lineage>
        <taxon>Bacteria</taxon>
        <taxon>Bacillati</taxon>
        <taxon>Actinomycetota</taxon>
        <taxon>Actinomycetes</taxon>
        <taxon>Mycobacteriales</taxon>
        <taxon>Gordoniaceae</taxon>
        <taxon>Gordonia</taxon>
    </lineage>
</organism>
<dbReference type="PROSITE" id="PS51257">
    <property type="entry name" value="PROKAR_LIPOPROTEIN"/>
    <property type="match status" value="1"/>
</dbReference>
<evidence type="ECO:0000256" key="2">
    <source>
        <dbReference type="ARBA" id="ARBA00007165"/>
    </source>
</evidence>
<dbReference type="PROSITE" id="PS50895">
    <property type="entry name" value="SURF1"/>
    <property type="match status" value="1"/>
</dbReference>
<keyword evidence="5 6" id="KW-0472">Membrane</keyword>
<keyword evidence="8" id="KW-1185">Reference proteome</keyword>
<gene>
    <name evidence="7" type="ORF">BKA16_004088</name>
</gene>
<dbReference type="PANTHER" id="PTHR23427">
    <property type="entry name" value="SURFEIT LOCUS PROTEIN"/>
    <property type="match status" value="1"/>
</dbReference>
<dbReference type="GO" id="GO:0005886">
    <property type="term" value="C:plasma membrane"/>
    <property type="evidence" value="ECO:0007669"/>
    <property type="project" value="UniProtKB-SubCell"/>
</dbReference>
<dbReference type="EMBL" id="JACIFP010000001">
    <property type="protein sequence ID" value="MBB4137536.1"/>
    <property type="molecule type" value="Genomic_DNA"/>
</dbReference>
<evidence type="ECO:0000256" key="4">
    <source>
        <dbReference type="ARBA" id="ARBA00022989"/>
    </source>
</evidence>